<accession>A0AA38GM71</accession>
<evidence type="ECO:0000256" key="4">
    <source>
        <dbReference type="ARBA" id="ARBA00022989"/>
    </source>
</evidence>
<feature type="non-terminal residue" evidence="7">
    <location>
        <position position="1"/>
    </location>
</feature>
<dbReference type="InterPro" id="IPR045069">
    <property type="entry name" value="MATE_euk"/>
</dbReference>
<keyword evidence="8" id="KW-1185">Reference proteome</keyword>
<feature type="transmembrane region" description="Helical" evidence="6">
    <location>
        <begin position="240"/>
        <end position="265"/>
    </location>
</feature>
<dbReference type="GO" id="GO:0015297">
    <property type="term" value="F:antiporter activity"/>
    <property type="evidence" value="ECO:0007669"/>
    <property type="project" value="InterPro"/>
</dbReference>
<dbReference type="CDD" id="cd13132">
    <property type="entry name" value="MATE_eukaryotic"/>
    <property type="match status" value="1"/>
</dbReference>
<dbReference type="AlphaFoldDB" id="A0AA38GM71"/>
<evidence type="ECO:0000256" key="2">
    <source>
        <dbReference type="ARBA" id="ARBA00010199"/>
    </source>
</evidence>
<comment type="similarity">
    <text evidence="2 6">Belongs to the multi antimicrobial extrusion (MATE) (TC 2.A.66.1) family.</text>
</comment>
<feature type="transmembrane region" description="Helical" evidence="6">
    <location>
        <begin position="362"/>
        <end position="385"/>
    </location>
</feature>
<proteinExistence type="inferred from homology"/>
<evidence type="ECO:0000313" key="8">
    <source>
        <dbReference type="Proteomes" id="UP000824469"/>
    </source>
</evidence>
<organism evidence="7 8">
    <name type="scientific">Taxus chinensis</name>
    <name type="common">Chinese yew</name>
    <name type="synonym">Taxus wallichiana var. chinensis</name>
    <dbReference type="NCBI Taxonomy" id="29808"/>
    <lineage>
        <taxon>Eukaryota</taxon>
        <taxon>Viridiplantae</taxon>
        <taxon>Streptophyta</taxon>
        <taxon>Embryophyta</taxon>
        <taxon>Tracheophyta</taxon>
        <taxon>Spermatophyta</taxon>
        <taxon>Pinopsida</taxon>
        <taxon>Pinidae</taxon>
        <taxon>Conifers II</taxon>
        <taxon>Cupressales</taxon>
        <taxon>Taxaceae</taxon>
        <taxon>Taxus</taxon>
    </lineage>
</organism>
<dbReference type="GO" id="GO:0042910">
    <property type="term" value="F:xenobiotic transmembrane transporter activity"/>
    <property type="evidence" value="ECO:0007669"/>
    <property type="project" value="InterPro"/>
</dbReference>
<dbReference type="PANTHER" id="PTHR11206">
    <property type="entry name" value="MULTIDRUG RESISTANCE PROTEIN"/>
    <property type="match status" value="1"/>
</dbReference>
<dbReference type="NCBIfam" id="TIGR00797">
    <property type="entry name" value="matE"/>
    <property type="match status" value="1"/>
</dbReference>
<feature type="transmembrane region" description="Helical" evidence="6">
    <location>
        <begin position="100"/>
        <end position="120"/>
    </location>
</feature>
<keyword evidence="3 6" id="KW-0812">Transmembrane</keyword>
<feature type="transmembrane region" description="Helical" evidence="6">
    <location>
        <begin position="67"/>
        <end position="88"/>
    </location>
</feature>
<keyword evidence="4 6" id="KW-1133">Transmembrane helix</keyword>
<keyword evidence="5 6" id="KW-0472">Membrane</keyword>
<feature type="transmembrane region" description="Helical" evidence="6">
    <location>
        <begin position="215"/>
        <end position="234"/>
    </location>
</feature>
<evidence type="ECO:0000256" key="1">
    <source>
        <dbReference type="ARBA" id="ARBA00004141"/>
    </source>
</evidence>
<dbReference type="GO" id="GO:1990961">
    <property type="term" value="P:xenobiotic detoxification by transmembrane export across the plasma membrane"/>
    <property type="evidence" value="ECO:0007669"/>
    <property type="project" value="InterPro"/>
</dbReference>
<comment type="caution">
    <text evidence="7">The sequence shown here is derived from an EMBL/GenBank/DDBJ whole genome shotgun (WGS) entry which is preliminary data.</text>
</comment>
<comment type="caution">
    <text evidence="6">Lacks conserved residue(s) required for the propagation of feature annotation.</text>
</comment>
<name>A0AA38GM71_TAXCH</name>
<reference evidence="7 8" key="1">
    <citation type="journal article" date="2021" name="Nat. Plants">
        <title>The Taxus genome provides insights into paclitaxel biosynthesis.</title>
        <authorList>
            <person name="Xiong X."/>
            <person name="Gou J."/>
            <person name="Liao Q."/>
            <person name="Li Y."/>
            <person name="Zhou Q."/>
            <person name="Bi G."/>
            <person name="Li C."/>
            <person name="Du R."/>
            <person name="Wang X."/>
            <person name="Sun T."/>
            <person name="Guo L."/>
            <person name="Liang H."/>
            <person name="Lu P."/>
            <person name="Wu Y."/>
            <person name="Zhang Z."/>
            <person name="Ro D.K."/>
            <person name="Shang Y."/>
            <person name="Huang S."/>
            <person name="Yan J."/>
        </authorList>
    </citation>
    <scope>NUCLEOTIDE SEQUENCE [LARGE SCALE GENOMIC DNA]</scope>
    <source>
        <strain evidence="7">Ta-2019</strain>
    </source>
</reference>
<dbReference type="Pfam" id="PF01554">
    <property type="entry name" value="MatE"/>
    <property type="match status" value="2"/>
</dbReference>
<sequence length="655" mass="73201">FVYLQLGIAQSSFLALKLHCGDAVVMEKPSTTPLLAPSDLETSPEDYVPPRFSSHFFRQVWEESKKLWFLAAPVAFNRICTYAFGVVTQSYAGQFGTLELAAVSLASSTIGGISLGLMVGMSSAQQTLSGQAFGAKKFNMLGVYLQQSFVIMNGMALLFSLLYIFAAPLLKAVGQSEEVADLTGQFALWSLPQLFAYANYFPVQKFFQSQRIVMMQAVICGGSLVCHIFLNWLLITKLGFGLLALAMALNASWWLVAIGQFIYVLTGPFPETWTGFSVDIFHDVWSFLKLSGSSAGMACVDLWYYRVLALVTGNLRNPKIAVDSFSICLSVYEGLTMFNSRAATSVIISNELGAGRPKRTQFVAFVCLITSVTCGIVFFTGILIARNDIASFFTSDVTVRHMVYELAIFVAFTELINSVQPVLTGVAVGAGWQAFVAKVNIVCYYLIGVPTSALLGFKFNLQVKMETFFLDKYQDYCRGRDRREEFFQMKQKEDENLEDYLDRFLFVHRRSGYELNAEITKTIFLKGLDDETKESLHLMGGGDLHKLSMAHIAKLYRSYSRTKGSLRRRKTSKNALGTSELLEEMTNMKTYILSQLTSTIDGLKAKNNVAKEPLDIYCPRCRKRHPLKECPLDITEMCLIYDVPDHDTNHCTLLP</sequence>
<dbReference type="EMBL" id="JAHRHJ020000002">
    <property type="protein sequence ID" value="KAH9324794.1"/>
    <property type="molecule type" value="Genomic_DNA"/>
</dbReference>
<evidence type="ECO:0000256" key="6">
    <source>
        <dbReference type="RuleBase" id="RU004914"/>
    </source>
</evidence>
<dbReference type="Proteomes" id="UP000824469">
    <property type="component" value="Unassembled WGS sequence"/>
</dbReference>
<evidence type="ECO:0000256" key="3">
    <source>
        <dbReference type="ARBA" id="ARBA00022692"/>
    </source>
</evidence>
<evidence type="ECO:0000256" key="5">
    <source>
        <dbReference type="ARBA" id="ARBA00023136"/>
    </source>
</evidence>
<comment type="subcellular location">
    <subcellularLocation>
        <location evidence="1">Membrane</location>
        <topology evidence="1">Multi-pass membrane protein</topology>
    </subcellularLocation>
</comment>
<evidence type="ECO:0000313" key="7">
    <source>
        <dbReference type="EMBL" id="KAH9324794.1"/>
    </source>
</evidence>
<dbReference type="GO" id="GO:0016020">
    <property type="term" value="C:membrane"/>
    <property type="evidence" value="ECO:0007669"/>
    <property type="project" value="UniProtKB-SubCell"/>
</dbReference>
<dbReference type="InterPro" id="IPR002528">
    <property type="entry name" value="MATE_fam"/>
</dbReference>
<gene>
    <name evidence="7" type="ORF">KI387_004972</name>
</gene>
<feature type="transmembrane region" description="Helical" evidence="6">
    <location>
        <begin position="141"/>
        <end position="166"/>
    </location>
</feature>
<protein>
    <recommendedName>
        <fullName evidence="6">Protein DETOXIFICATION</fullName>
    </recommendedName>
    <alternativeName>
        <fullName evidence="6">Multidrug and toxic compound extrusion protein</fullName>
    </alternativeName>
</protein>